<reference evidence="8" key="1">
    <citation type="journal article" date="2018" name="Nat. Microbiol.">
        <title>Leveraging single-cell genomics to expand the fungal tree of life.</title>
        <authorList>
            <person name="Ahrendt S.R."/>
            <person name="Quandt C.A."/>
            <person name="Ciobanu D."/>
            <person name="Clum A."/>
            <person name="Salamov A."/>
            <person name="Andreopoulos B."/>
            <person name="Cheng J.F."/>
            <person name="Woyke T."/>
            <person name="Pelin A."/>
            <person name="Henrissat B."/>
            <person name="Reynolds N.K."/>
            <person name="Benny G.L."/>
            <person name="Smith M.E."/>
            <person name="James T.Y."/>
            <person name="Grigoriev I.V."/>
        </authorList>
    </citation>
    <scope>NUCLEOTIDE SEQUENCE [LARGE SCALE GENOMIC DNA]</scope>
    <source>
        <strain evidence="8">RSA 468</strain>
    </source>
</reference>
<dbReference type="SUPFAM" id="SSF53092">
    <property type="entry name" value="Creatinase/prolidase N-terminal domain"/>
    <property type="match status" value="1"/>
</dbReference>
<dbReference type="Proteomes" id="UP000268162">
    <property type="component" value="Unassembled WGS sequence"/>
</dbReference>
<comment type="similarity">
    <text evidence="2">Belongs to the peptidase M24B family.</text>
</comment>
<dbReference type="GO" id="GO:0006508">
    <property type="term" value="P:proteolysis"/>
    <property type="evidence" value="ECO:0007669"/>
    <property type="project" value="TreeGrafter"/>
</dbReference>
<comment type="cofactor">
    <cofactor evidence="1">
        <name>Mn(2+)</name>
        <dbReference type="ChEBI" id="CHEBI:29035"/>
    </cofactor>
</comment>
<evidence type="ECO:0000259" key="6">
    <source>
        <dbReference type="SMART" id="SM01011"/>
    </source>
</evidence>
<dbReference type="SMART" id="SM01011">
    <property type="entry name" value="AMP_N"/>
    <property type="match status" value="1"/>
</dbReference>
<evidence type="ECO:0000256" key="4">
    <source>
        <dbReference type="ARBA" id="ARBA00022801"/>
    </source>
</evidence>
<accession>A0A4P9ZQE3</accession>
<dbReference type="InterPro" id="IPR000994">
    <property type="entry name" value="Pept_M24"/>
</dbReference>
<name>A0A4P9ZQE3_9FUNG</name>
<dbReference type="InterPro" id="IPR007865">
    <property type="entry name" value="Aminopep_P_N"/>
</dbReference>
<evidence type="ECO:0000256" key="1">
    <source>
        <dbReference type="ARBA" id="ARBA00001936"/>
    </source>
</evidence>
<dbReference type="GO" id="GO:0070006">
    <property type="term" value="F:metalloaminopeptidase activity"/>
    <property type="evidence" value="ECO:0007669"/>
    <property type="project" value="InterPro"/>
</dbReference>
<dbReference type="AlphaFoldDB" id="A0A4P9ZQE3"/>
<evidence type="ECO:0000256" key="5">
    <source>
        <dbReference type="ARBA" id="ARBA00023211"/>
    </source>
</evidence>
<dbReference type="InterPro" id="IPR036005">
    <property type="entry name" value="Creatinase/aminopeptidase-like"/>
</dbReference>
<dbReference type="PANTHER" id="PTHR43226">
    <property type="entry name" value="XAA-PRO AMINOPEPTIDASE 3"/>
    <property type="match status" value="1"/>
</dbReference>
<keyword evidence="5" id="KW-0464">Manganese</keyword>
<dbReference type="SUPFAM" id="SSF55920">
    <property type="entry name" value="Creatinase/aminopeptidase"/>
    <property type="match status" value="1"/>
</dbReference>
<dbReference type="EMBL" id="ML002837">
    <property type="protein sequence ID" value="RKP35567.1"/>
    <property type="molecule type" value="Genomic_DNA"/>
</dbReference>
<dbReference type="Gene3D" id="3.90.230.10">
    <property type="entry name" value="Creatinase/methionine aminopeptidase superfamily"/>
    <property type="match status" value="1"/>
</dbReference>
<organism evidence="7 8">
    <name type="scientific">Dimargaris cristalligena</name>
    <dbReference type="NCBI Taxonomy" id="215637"/>
    <lineage>
        <taxon>Eukaryota</taxon>
        <taxon>Fungi</taxon>
        <taxon>Fungi incertae sedis</taxon>
        <taxon>Zoopagomycota</taxon>
        <taxon>Kickxellomycotina</taxon>
        <taxon>Dimargaritomycetes</taxon>
        <taxon>Dimargaritales</taxon>
        <taxon>Dimargaritaceae</taxon>
        <taxon>Dimargaris</taxon>
    </lineage>
</organism>
<gene>
    <name evidence="7" type="ORF">BJ085DRAFT_23919</name>
</gene>
<feature type="domain" description="Aminopeptidase P N-terminal" evidence="6">
    <location>
        <begin position="22"/>
        <end position="164"/>
    </location>
</feature>
<sequence length="458" mass="51303">MGQPIPASHPHLIAPGEVTPGISYTEYEARRRQLLDRLPDNSLALVFGHRLHFKATHVFYPFHQNSDFLYLTGFNEPDAIFMLEKSSALPQGHQLSLFVLPQDPHSEKWEGPRAGLEGVKQHFGSYQAYNYKDFSSHLYKVCRQLETASASGTSCPVYADLPTELVVDSPPHQAQTMFGELGITLHKLSPMIQNLRLYKSAAEVKLMQKAGDISALAFRRVMAESCRCPTEHHITALFDYECQWNGGEEMAYVPVVAGGANALSLHYVQNNQLLSSGDLILLDGGTSYRHYASDVTRTWPVGGTFSQPQAELYSAVLRVQKACMALCTEDAGLSLNQIHWRSVALLKEELWSLGWQATQEEIDNVLYPHHIGHYLGIDVHDTLDISRSLKLKDGMVITIEPGIYVPYDDRFPEQYQGIGIRIEDNLVIGKSEAIILSRSVPKEIDEIETACHAEQKKQ</sequence>
<evidence type="ECO:0000313" key="7">
    <source>
        <dbReference type="EMBL" id="RKP35567.1"/>
    </source>
</evidence>
<keyword evidence="8" id="KW-1185">Reference proteome</keyword>
<dbReference type="STRING" id="215637.A0A4P9ZQE3"/>
<dbReference type="CDD" id="cd01087">
    <property type="entry name" value="Prolidase"/>
    <property type="match status" value="1"/>
</dbReference>
<keyword evidence="3" id="KW-0479">Metal-binding</keyword>
<proteinExistence type="inferred from homology"/>
<evidence type="ECO:0000256" key="2">
    <source>
        <dbReference type="ARBA" id="ARBA00008766"/>
    </source>
</evidence>
<protein>
    <submittedName>
        <fullName evidence="7">Peptidase M24, structural domain-containing protein</fullName>
    </submittedName>
</protein>
<dbReference type="Pfam" id="PF00557">
    <property type="entry name" value="Peptidase_M24"/>
    <property type="match status" value="1"/>
</dbReference>
<dbReference type="Pfam" id="PF05195">
    <property type="entry name" value="AMP_N"/>
    <property type="match status" value="1"/>
</dbReference>
<dbReference type="GO" id="GO:0030145">
    <property type="term" value="F:manganese ion binding"/>
    <property type="evidence" value="ECO:0007669"/>
    <property type="project" value="InterPro"/>
</dbReference>
<dbReference type="GO" id="GO:0005739">
    <property type="term" value="C:mitochondrion"/>
    <property type="evidence" value="ECO:0007669"/>
    <property type="project" value="TreeGrafter"/>
</dbReference>
<dbReference type="Gene3D" id="3.40.350.10">
    <property type="entry name" value="Creatinase/prolidase N-terminal domain"/>
    <property type="match status" value="1"/>
</dbReference>
<keyword evidence="4" id="KW-0378">Hydrolase</keyword>
<evidence type="ECO:0000256" key="3">
    <source>
        <dbReference type="ARBA" id="ARBA00022723"/>
    </source>
</evidence>
<dbReference type="InterPro" id="IPR029149">
    <property type="entry name" value="Creatin/AminoP/Spt16_N"/>
</dbReference>
<dbReference type="PANTHER" id="PTHR43226:SF4">
    <property type="entry name" value="XAA-PRO AMINOPEPTIDASE 3"/>
    <property type="match status" value="1"/>
</dbReference>
<dbReference type="InterPro" id="IPR052433">
    <property type="entry name" value="X-Pro_dipept-like"/>
</dbReference>
<evidence type="ECO:0000313" key="8">
    <source>
        <dbReference type="Proteomes" id="UP000268162"/>
    </source>
</evidence>